<name>A0ABT0SCK0_9SPHN</name>
<gene>
    <name evidence="1" type="ORF">LZ518_11750</name>
</gene>
<dbReference type="Proteomes" id="UP001165383">
    <property type="component" value="Unassembled WGS sequence"/>
</dbReference>
<protein>
    <submittedName>
        <fullName evidence="1">Uncharacterized protein</fullName>
    </submittedName>
</protein>
<dbReference type="EMBL" id="JAMGBB010000001">
    <property type="protein sequence ID" value="MCL6741801.1"/>
    <property type="molecule type" value="Genomic_DNA"/>
</dbReference>
<proteinExistence type="predicted"/>
<sequence length="229" mass="25566">MGEAKRRQAGPQIIHHHTSTLRTNQLWMSGQVLPEGKMPPAFHPQLGQIHTDAFFRRPMKDFPPVVWLTEEIDVPKCLISTRVRFTSKDTGKEVAGLDINEGVANAVALNRVSFGFVAADIGAIRWLDHPGYSTGEGQELNETAREAGDDPDRSWVSEAPIDLMSMVELRVSWSISKPKLLREDAYLRKAKELIQTCRDNPGAYVPPTWLTPDQARALAARLGVPVHNR</sequence>
<evidence type="ECO:0000313" key="2">
    <source>
        <dbReference type="Proteomes" id="UP001165383"/>
    </source>
</evidence>
<accession>A0ABT0SCK0</accession>
<evidence type="ECO:0000313" key="1">
    <source>
        <dbReference type="EMBL" id="MCL6741801.1"/>
    </source>
</evidence>
<dbReference type="RefSeq" id="WP_249916167.1">
    <property type="nucleotide sequence ID" value="NZ_JAMGBB010000001.1"/>
</dbReference>
<organism evidence="1 2">
    <name type="scientific">Sphingomonas brevis</name>
    <dbReference type="NCBI Taxonomy" id="2908206"/>
    <lineage>
        <taxon>Bacteria</taxon>
        <taxon>Pseudomonadati</taxon>
        <taxon>Pseudomonadota</taxon>
        <taxon>Alphaproteobacteria</taxon>
        <taxon>Sphingomonadales</taxon>
        <taxon>Sphingomonadaceae</taxon>
        <taxon>Sphingomonas</taxon>
    </lineage>
</organism>
<comment type="caution">
    <text evidence="1">The sequence shown here is derived from an EMBL/GenBank/DDBJ whole genome shotgun (WGS) entry which is preliminary data.</text>
</comment>
<keyword evidence="2" id="KW-1185">Reference proteome</keyword>
<reference evidence="1" key="1">
    <citation type="submission" date="2022-05" db="EMBL/GenBank/DDBJ databases">
        <authorList>
            <person name="Jo J.-H."/>
            <person name="Im W.-T."/>
        </authorList>
    </citation>
    <scope>NUCLEOTIDE SEQUENCE</scope>
    <source>
        <strain evidence="1">RB56-2</strain>
    </source>
</reference>